<accession>A0ACB5U1Q7</accession>
<gene>
    <name evidence="1" type="ORF">Amon02_001079400</name>
</gene>
<dbReference type="Proteomes" id="UP001165064">
    <property type="component" value="Unassembled WGS sequence"/>
</dbReference>
<keyword evidence="2" id="KW-1185">Reference proteome</keyword>
<name>A0ACB5U1Q7_AMBMO</name>
<protein>
    <submittedName>
        <fullName evidence="1">Unnamed protein product</fullName>
    </submittedName>
</protein>
<evidence type="ECO:0000313" key="1">
    <source>
        <dbReference type="EMBL" id="GME99689.1"/>
    </source>
</evidence>
<organism evidence="1 2">
    <name type="scientific">Ambrosiozyma monospora</name>
    <name type="common">Yeast</name>
    <name type="synonym">Endomycopsis monosporus</name>
    <dbReference type="NCBI Taxonomy" id="43982"/>
    <lineage>
        <taxon>Eukaryota</taxon>
        <taxon>Fungi</taxon>
        <taxon>Dikarya</taxon>
        <taxon>Ascomycota</taxon>
        <taxon>Saccharomycotina</taxon>
        <taxon>Pichiomycetes</taxon>
        <taxon>Pichiales</taxon>
        <taxon>Pichiaceae</taxon>
        <taxon>Ambrosiozyma</taxon>
    </lineage>
</organism>
<reference evidence="1" key="1">
    <citation type="submission" date="2023-04" db="EMBL/GenBank/DDBJ databases">
        <title>Ambrosiozyma monospora NBRC 10751.</title>
        <authorList>
            <person name="Ichikawa N."/>
            <person name="Sato H."/>
            <person name="Tonouchi N."/>
        </authorList>
    </citation>
    <scope>NUCLEOTIDE SEQUENCE</scope>
    <source>
        <strain evidence="1">NBRC 10751</strain>
    </source>
</reference>
<comment type="caution">
    <text evidence="1">The sequence shown here is derived from an EMBL/GenBank/DDBJ whole genome shotgun (WGS) entry which is preliminary data.</text>
</comment>
<evidence type="ECO:0000313" key="2">
    <source>
        <dbReference type="Proteomes" id="UP001165064"/>
    </source>
</evidence>
<sequence length="338" mass="36718">MSIVTVKQVITRAFSGSKESLDSSTTPILSQSNSTNTNNDTNTHNSNHYYDSTDNSDYDNGLENSQLIDTQLSPDLEQGLSAPTSPYKTRSNESSSSTSSSDSSSGLWFLDRVDPRVMSDIIIGLSDGLTVPFALTAGLSSLGDTKLVITGGFAELISGAISMGLGGYLAAKSESEYYKSQVKKEKQLFFTNVDSLEDDIEDCLIDIGLSPETRDMFLKDLEKHPKKMIDFIIKFGRGLEEPAENRQLTSALTIGSGYFLGGFVPLIPYFFVSTVGVGLIISIAIMLFTLFWFGYFKTIVTMGDDCSTWSKVSEGFQMVLIGSLAAGCAWSMVYLIGS</sequence>
<dbReference type="EMBL" id="BSXS01011104">
    <property type="protein sequence ID" value="GME99689.1"/>
    <property type="molecule type" value="Genomic_DNA"/>
</dbReference>
<proteinExistence type="predicted"/>